<organism evidence="2 3">
    <name type="scientific">Marinomonas arctica</name>
    <dbReference type="NCBI Taxonomy" id="383750"/>
    <lineage>
        <taxon>Bacteria</taxon>
        <taxon>Pseudomonadati</taxon>
        <taxon>Pseudomonadota</taxon>
        <taxon>Gammaproteobacteria</taxon>
        <taxon>Oceanospirillales</taxon>
        <taxon>Oceanospirillaceae</taxon>
        <taxon>Marinomonas</taxon>
    </lineage>
</organism>
<keyword evidence="1" id="KW-0472">Membrane</keyword>
<evidence type="ECO:0000313" key="3">
    <source>
        <dbReference type="Proteomes" id="UP000516370"/>
    </source>
</evidence>
<feature type="transmembrane region" description="Helical" evidence="1">
    <location>
        <begin position="7"/>
        <end position="23"/>
    </location>
</feature>
<feature type="transmembrane region" description="Helical" evidence="1">
    <location>
        <begin position="130"/>
        <end position="152"/>
    </location>
</feature>
<gene>
    <name evidence="2" type="ORF">IBG28_00870</name>
</gene>
<evidence type="ECO:0000256" key="1">
    <source>
        <dbReference type="SAM" id="Phobius"/>
    </source>
</evidence>
<reference evidence="2 3" key="1">
    <citation type="submission" date="2020-09" db="EMBL/GenBank/DDBJ databases">
        <title>Complete genome sequence of an Arctic sea ice bacterium Marinomonas arctica BSI20414.</title>
        <authorList>
            <person name="Liao L."/>
            <person name="Chen B."/>
        </authorList>
    </citation>
    <scope>NUCLEOTIDE SEQUENCE [LARGE SCALE GENOMIC DNA]</scope>
    <source>
        <strain evidence="2 3">BSI20414</strain>
    </source>
</reference>
<dbReference type="Proteomes" id="UP000516370">
    <property type="component" value="Chromosome"/>
</dbReference>
<evidence type="ECO:0000313" key="2">
    <source>
        <dbReference type="EMBL" id="QNT06250.1"/>
    </source>
</evidence>
<name>A0A7H1J6Y4_9GAMM</name>
<feature type="transmembrane region" description="Helical" evidence="1">
    <location>
        <begin position="29"/>
        <end position="50"/>
    </location>
</feature>
<accession>A0A7H1J6Y4</accession>
<feature type="transmembrane region" description="Helical" evidence="1">
    <location>
        <begin position="100"/>
        <end position="118"/>
    </location>
</feature>
<proteinExistence type="predicted"/>
<sequence>MKIYLKICIAILLSLSIFILMRSDTYYYISWYISPVMAITLTVFFVAFLYNKKYTIFFIIVCILSITLEIIHAIKMIYFFNSHSIEELASFDKINLFIDFIYLIQPIMMIIFYALISLDKIRPVSKKRFIMVLLISSITSSISALISIVDIIDKIGSELKNFNPEYLNFPINNSALWLLYHLIITLFFITYYYKLKKN</sequence>
<keyword evidence="3" id="KW-1185">Reference proteome</keyword>
<keyword evidence="1" id="KW-0812">Transmembrane</keyword>
<dbReference type="AlphaFoldDB" id="A0A7H1J6Y4"/>
<feature type="transmembrane region" description="Helical" evidence="1">
    <location>
        <begin position="174"/>
        <end position="193"/>
    </location>
</feature>
<keyword evidence="1" id="KW-1133">Transmembrane helix</keyword>
<feature type="transmembrane region" description="Helical" evidence="1">
    <location>
        <begin position="57"/>
        <end position="80"/>
    </location>
</feature>
<dbReference type="RefSeq" id="WP_111608531.1">
    <property type="nucleotide sequence ID" value="NZ_BMLJ01000008.1"/>
</dbReference>
<dbReference type="EMBL" id="CP061081">
    <property type="protein sequence ID" value="QNT06250.1"/>
    <property type="molecule type" value="Genomic_DNA"/>
</dbReference>
<protein>
    <submittedName>
        <fullName evidence="2">Uncharacterized protein</fullName>
    </submittedName>
</protein>
<dbReference type="KEGG" id="mard:IBG28_00870"/>